<gene>
    <name evidence="1" type="ORF">GII30_20875</name>
</gene>
<dbReference type="Pfam" id="PF20176">
    <property type="entry name" value="DUF6541"/>
    <property type="match status" value="1"/>
</dbReference>
<protein>
    <submittedName>
        <fullName evidence="1">Uncharacterized protein</fullName>
    </submittedName>
</protein>
<proteinExistence type="predicted"/>
<dbReference type="InterPro" id="IPR046671">
    <property type="entry name" value="DUF6541"/>
</dbReference>
<reference evidence="1" key="1">
    <citation type="journal article" date="2021" name="Nat. Microbiol.">
        <title>Cocultivation of an ultrasmall environmental parasitic bacterium with lytic ability against bacteria associated with wastewater foams.</title>
        <authorList>
            <person name="Batinovic S."/>
            <person name="Rose J.J.A."/>
            <person name="Ratcliffe J."/>
            <person name="Seviour R.J."/>
            <person name="Petrovski S."/>
        </authorList>
    </citation>
    <scope>NUCLEOTIDE SEQUENCE</scope>
    <source>
        <strain evidence="1">CON44</strain>
    </source>
</reference>
<evidence type="ECO:0000313" key="1">
    <source>
        <dbReference type="EMBL" id="QHN41296.1"/>
    </source>
</evidence>
<organism evidence="1">
    <name type="scientific">Gordonia amarae</name>
    <dbReference type="NCBI Taxonomy" id="36821"/>
    <lineage>
        <taxon>Bacteria</taxon>
        <taxon>Bacillati</taxon>
        <taxon>Actinomycetota</taxon>
        <taxon>Actinomycetes</taxon>
        <taxon>Mycobacteriales</taxon>
        <taxon>Gordoniaceae</taxon>
        <taxon>Gordonia</taxon>
    </lineage>
</organism>
<name>A0A857MFJ6_9ACTN</name>
<dbReference type="EMBL" id="CP045810">
    <property type="protein sequence ID" value="QHN41296.1"/>
    <property type="molecule type" value="Genomic_DNA"/>
</dbReference>
<accession>A0A857MFJ6</accession>
<dbReference type="RefSeq" id="WP_005181004.1">
    <property type="nucleotide sequence ID" value="NZ_CP045804.1"/>
</dbReference>
<sequence length="685" mass="72902">MLLAAWVTVVTAVALVVPGALTGRVLYLPWPVAIAAGPPITLAVVGLWSVLYGFVDIPWNLPTALVALALTPAVCLLGTRLIARRTRPPAPSDDPETGPDRSGLLALAAGIGLAAVTVVITCVRPIVNARFAGLGNITQVWDALWHASSLRFIHETGVASSLRMGELMNVDSHGFNYYPDTWHALGAILMPVTGADPVELYNTYSPAALAITVPFGVASLAYWCARHRLAPTPSAQVAGIAAAVSSLFPSLPYVEVATTSVPNAVGVSMAPIAAVLAISAAGNRRNFPNAASSAISATRDRRRIAAAALAVSGVTATHPSGLVLFAVIVGLWWLLEAGSRLRALGALAVTGVGALVLIAPVIYGTTKIAENNELSGFDSRVDDATVWKALGEALFNGTAPLGHRYPLWYLVIPALLGLVLLAWWRCWAPLAAWVLFVLVTANSVVALGPLDGVLSAFGGYFYNSGHRLTFVAAMFSAVAAGVCVGAAALWVAGWWRRRGTVSVRLRLAVPAAMALVLAVVAGAAVGGYHDNSRTAARQRTAKRIGPDDLAAYHWLARQPGARGSLILNNLDQGTGWIYPVTGLTPLFPFYRANEWSPRQRQVYWGTPNIGRDPHVDQLVRDMHIRYVIDSPPSYWNFQNGVPRPGRKGDPFLALRRQTPPGLTEVFRRGDATVYKVDADVLRGRV</sequence>
<dbReference type="AlphaFoldDB" id="A0A857MFJ6"/>